<accession>A0A8W8MSL9</accession>
<protein>
    <submittedName>
        <fullName evidence="4">Uncharacterized protein</fullName>
    </submittedName>
</protein>
<evidence type="ECO:0000313" key="4">
    <source>
        <dbReference type="EnsemblMetazoa" id="G34905.2:cds"/>
    </source>
</evidence>
<keyword evidence="5" id="KW-1185">Reference proteome</keyword>
<dbReference type="GO" id="GO:1990904">
    <property type="term" value="C:ribonucleoprotein complex"/>
    <property type="evidence" value="ECO:0007669"/>
    <property type="project" value="UniProtKB-KW"/>
</dbReference>
<dbReference type="Gene3D" id="1.10.287.3980">
    <property type="match status" value="1"/>
</dbReference>
<organism evidence="4 5">
    <name type="scientific">Magallana gigas</name>
    <name type="common">Pacific oyster</name>
    <name type="synonym">Crassostrea gigas</name>
    <dbReference type="NCBI Taxonomy" id="29159"/>
    <lineage>
        <taxon>Eukaryota</taxon>
        <taxon>Metazoa</taxon>
        <taxon>Spiralia</taxon>
        <taxon>Lophotrochozoa</taxon>
        <taxon>Mollusca</taxon>
        <taxon>Bivalvia</taxon>
        <taxon>Autobranchia</taxon>
        <taxon>Pteriomorphia</taxon>
        <taxon>Ostreida</taxon>
        <taxon>Ostreoidea</taxon>
        <taxon>Ostreidae</taxon>
        <taxon>Magallana</taxon>
    </lineage>
</organism>
<reference evidence="4" key="1">
    <citation type="submission" date="2022-08" db="UniProtKB">
        <authorList>
            <consortium name="EnsemblMetazoa"/>
        </authorList>
    </citation>
    <scope>IDENTIFICATION</scope>
    <source>
        <strain evidence="4">05x7-T-G4-1.051#20</strain>
    </source>
</reference>
<evidence type="ECO:0000256" key="1">
    <source>
        <dbReference type="ARBA" id="ARBA00010111"/>
    </source>
</evidence>
<keyword evidence="2" id="KW-0689">Ribosomal protein</keyword>
<dbReference type="Proteomes" id="UP000005408">
    <property type="component" value="Unassembled WGS sequence"/>
</dbReference>
<dbReference type="Pfam" id="PF00468">
    <property type="entry name" value="Ribosomal_L34"/>
    <property type="match status" value="1"/>
</dbReference>
<evidence type="ECO:0000313" key="5">
    <source>
        <dbReference type="Proteomes" id="UP000005408"/>
    </source>
</evidence>
<dbReference type="AlphaFoldDB" id="A0A8W8MSL9"/>
<keyword evidence="3" id="KW-0687">Ribonucleoprotein</keyword>
<proteinExistence type="inferred from homology"/>
<dbReference type="GO" id="GO:0005840">
    <property type="term" value="C:ribosome"/>
    <property type="evidence" value="ECO:0007669"/>
    <property type="project" value="UniProtKB-KW"/>
</dbReference>
<dbReference type="InterPro" id="IPR000271">
    <property type="entry name" value="Ribosomal_bL34"/>
</dbReference>
<dbReference type="OMA" id="WKRIHKF"/>
<dbReference type="OrthoDB" id="431691at2759"/>
<dbReference type="EnsemblMetazoa" id="G34905.2">
    <property type="protein sequence ID" value="G34905.2:cds"/>
    <property type="gene ID" value="G34905"/>
</dbReference>
<sequence length="183" mass="21348">MLAIPLFQSARTVLSTCRKAVLGIQNRTIMKQGTINTTHCRNLQLLSTPSMYGNLLGEANLCPRHSSLLSVPSSANLQQVRYLKQPVNPNKKIRYQYYRYRFSAWKRIHKFGLEARLSSVSQKKILWRRLIKGRPYLTVCDRILDHSNRTVPNREKPQLRKLGKKTNFPIYSYKPPLFKFRGD</sequence>
<name>A0A8W8MSL9_MAGGI</name>
<evidence type="ECO:0000256" key="2">
    <source>
        <dbReference type="ARBA" id="ARBA00022980"/>
    </source>
</evidence>
<dbReference type="GO" id="GO:0006412">
    <property type="term" value="P:translation"/>
    <property type="evidence" value="ECO:0007669"/>
    <property type="project" value="InterPro"/>
</dbReference>
<dbReference type="EnsemblMetazoa" id="G34905.1">
    <property type="protein sequence ID" value="G34905.1:cds"/>
    <property type="gene ID" value="G34905"/>
</dbReference>
<comment type="similarity">
    <text evidence="1">Belongs to the bacterial ribosomal protein bL34 family.</text>
</comment>
<evidence type="ECO:0000256" key="3">
    <source>
        <dbReference type="ARBA" id="ARBA00023274"/>
    </source>
</evidence>
<dbReference type="GO" id="GO:0003735">
    <property type="term" value="F:structural constituent of ribosome"/>
    <property type="evidence" value="ECO:0007669"/>
    <property type="project" value="InterPro"/>
</dbReference>